<feature type="region of interest" description="Disordered" evidence="3">
    <location>
        <begin position="356"/>
        <end position="375"/>
    </location>
</feature>
<dbReference type="AlphaFoldDB" id="A0A8T3BLM7"/>
<accession>A0A8T3BLM7</accession>
<dbReference type="PROSITE" id="PS51367">
    <property type="entry name" value="THAUMATIN_2"/>
    <property type="match status" value="1"/>
</dbReference>
<reference evidence="7" key="1">
    <citation type="journal article" date="2022" name="Front. Genet.">
        <title>Chromosome-Scale Assembly of the Dendrobium nobile Genome Provides Insights Into the Molecular Mechanism of the Biosynthesis of the Medicinal Active Ingredient of Dendrobium.</title>
        <authorList>
            <person name="Xu Q."/>
            <person name="Niu S.-C."/>
            <person name="Li K.-L."/>
            <person name="Zheng P.-J."/>
            <person name="Zhang X.-J."/>
            <person name="Jia Y."/>
            <person name="Liu Y."/>
            <person name="Niu Y.-X."/>
            <person name="Yu L.-H."/>
            <person name="Chen D.-F."/>
            <person name="Zhang G.-Q."/>
        </authorList>
    </citation>
    <scope>NUCLEOTIDE SEQUENCE</scope>
    <source>
        <tissue evidence="7">Leaf</tissue>
    </source>
</reference>
<dbReference type="PANTHER" id="PTHR31048">
    <property type="entry name" value="OS03G0233200 PROTEIN"/>
    <property type="match status" value="1"/>
</dbReference>
<feature type="domain" description="ACB" evidence="6">
    <location>
        <begin position="536"/>
        <end position="626"/>
    </location>
</feature>
<sequence length="718" mass="76619">MTPFTPSFALTLLLTLISFSDRGVKSATFTLVNNCGDTIWPGILSNSGSPLLEPTGFALPSGTSSSLSAPTGWSGRFWARTACSSDASGRLTCATGDCGSGSVECGGAAASPPTTLAEFTLSSAGGNDFYDVSLVDGYNLPVVVASSGGVGGCEMTGCAVDLNPMCPMELRVGEGEACRSACEAFGQPEYCCSGEYGSPAACRPTMYSEMFKSACPRAYSYAYDDASSTFTCAGGDYSITFCPETAQSQKSTTAFPSPPNEATGVVVEEDSWFASLAMGDSVATSARRKASIVAVTITFSALLCVLLLKEAEIAQYALFLCLRRLLFPTPVAKVSPRALHFFCVYFFGLSFGSRSRSRLSWSGREGKGREGGERRDKRGLEMMELELYQELILAAVFSVLIAFLIGKIAVVGASEGELMEDVSDSADRADSLSAGGKLEGSELNEAEASGVRSGSEEEIVGVSKEKSDAGTDMMTVEEEFDGEMKMPVVVESLREVERHVVGTGMKLERGSEGEGEEEGSLLHGEDEWEGIEKSEVEKLFGVATEYVRSASGAVALARLSSDVQLELYGLNKIATEGPCFESQPLPLNFSARAKWQAWQRLGNMSPEVAMEHYINLLSNNIPGWVDLKSGEDAKCGKDNDSPVVGTSDSGISYLRLSSQRQLSSETQRKSEDHASFENDHTSEGSKILEQGTLDTGFTSTFILNLLSPTRGAFLSIYW</sequence>
<protein>
    <recommendedName>
        <fullName evidence="6">ACB domain-containing protein</fullName>
    </recommendedName>
</protein>
<evidence type="ECO:0000313" key="7">
    <source>
        <dbReference type="EMBL" id="KAI0514191.1"/>
    </source>
</evidence>
<dbReference type="GO" id="GO:0000062">
    <property type="term" value="F:fatty-acyl-CoA binding"/>
    <property type="evidence" value="ECO:0007669"/>
    <property type="project" value="InterPro"/>
</dbReference>
<dbReference type="Pfam" id="PF00314">
    <property type="entry name" value="Thaumatin"/>
    <property type="match status" value="1"/>
</dbReference>
<comment type="similarity">
    <text evidence="1">Belongs to the ACBP family.</text>
</comment>
<dbReference type="FunFam" id="2.60.110.10:FF:000001">
    <property type="entry name" value="THAUMATIN-LIKE PROTEIN 1"/>
    <property type="match status" value="1"/>
</dbReference>
<dbReference type="PROSITE" id="PS51228">
    <property type="entry name" value="ACB_2"/>
    <property type="match status" value="1"/>
</dbReference>
<dbReference type="EMBL" id="JAGYWB010000008">
    <property type="protein sequence ID" value="KAI0514191.1"/>
    <property type="molecule type" value="Genomic_DNA"/>
</dbReference>
<proteinExistence type="inferred from homology"/>
<dbReference type="SMART" id="SM00205">
    <property type="entry name" value="THN"/>
    <property type="match status" value="1"/>
</dbReference>
<keyword evidence="8" id="KW-1185">Reference proteome</keyword>
<dbReference type="InterPro" id="IPR000582">
    <property type="entry name" value="Acyl-CoA-binding_protein"/>
</dbReference>
<name>A0A8T3BLM7_DENNO</name>
<dbReference type="InterPro" id="IPR014352">
    <property type="entry name" value="FERM/acyl-CoA-bd_prot_sf"/>
</dbReference>
<keyword evidence="5" id="KW-0732">Signal</keyword>
<dbReference type="InterPro" id="IPR001938">
    <property type="entry name" value="Thaumatin"/>
</dbReference>
<feature type="region of interest" description="Disordered" evidence="3">
    <location>
        <begin position="422"/>
        <end position="468"/>
    </location>
</feature>
<feature type="transmembrane region" description="Helical" evidence="4">
    <location>
        <begin position="290"/>
        <end position="308"/>
    </location>
</feature>
<dbReference type="SMR" id="A0A8T3BLM7"/>
<dbReference type="Proteomes" id="UP000829196">
    <property type="component" value="Unassembled WGS sequence"/>
</dbReference>
<gene>
    <name evidence="7" type="ORF">KFK09_010226</name>
</gene>
<evidence type="ECO:0000256" key="3">
    <source>
        <dbReference type="SAM" id="MobiDB-lite"/>
    </source>
</evidence>
<feature type="transmembrane region" description="Helical" evidence="4">
    <location>
        <begin position="391"/>
        <end position="413"/>
    </location>
</feature>
<keyword evidence="4" id="KW-0472">Membrane</keyword>
<dbReference type="Gene3D" id="1.20.80.10">
    <property type="match status" value="1"/>
</dbReference>
<dbReference type="SUPFAM" id="SSF47027">
    <property type="entry name" value="Acyl-CoA binding protein"/>
    <property type="match status" value="1"/>
</dbReference>
<keyword evidence="4" id="KW-0812">Transmembrane</keyword>
<dbReference type="CDD" id="cd09218">
    <property type="entry name" value="TLP-PA"/>
    <property type="match status" value="1"/>
</dbReference>
<dbReference type="SUPFAM" id="SSF49870">
    <property type="entry name" value="Osmotin, thaumatin-like protein"/>
    <property type="match status" value="1"/>
</dbReference>
<feature type="region of interest" description="Disordered" evidence="3">
    <location>
        <begin position="659"/>
        <end position="689"/>
    </location>
</feature>
<evidence type="ECO:0000256" key="2">
    <source>
        <dbReference type="ARBA" id="ARBA00023121"/>
    </source>
</evidence>
<dbReference type="OrthoDB" id="430315at2759"/>
<dbReference type="Pfam" id="PF00887">
    <property type="entry name" value="ACBP"/>
    <property type="match status" value="1"/>
</dbReference>
<keyword evidence="4" id="KW-1133">Transmembrane helix</keyword>
<feature type="compositionally biased region" description="Basic and acidic residues" evidence="3">
    <location>
        <begin position="666"/>
        <end position="683"/>
    </location>
</feature>
<feature type="chain" id="PRO_5035771937" description="ACB domain-containing protein" evidence="5">
    <location>
        <begin position="27"/>
        <end position="718"/>
    </location>
</feature>
<dbReference type="Gene3D" id="2.60.110.10">
    <property type="entry name" value="Thaumatin"/>
    <property type="match status" value="1"/>
</dbReference>
<dbReference type="PRINTS" id="PR00347">
    <property type="entry name" value="THAUMATIN"/>
</dbReference>
<keyword evidence="2" id="KW-0446">Lipid-binding</keyword>
<evidence type="ECO:0000256" key="1">
    <source>
        <dbReference type="ARBA" id="ARBA00005567"/>
    </source>
</evidence>
<evidence type="ECO:0000256" key="4">
    <source>
        <dbReference type="SAM" id="Phobius"/>
    </source>
</evidence>
<comment type="caution">
    <text evidence="7">The sequence shown here is derived from an EMBL/GenBank/DDBJ whole genome shotgun (WGS) entry which is preliminary data.</text>
</comment>
<evidence type="ECO:0000259" key="6">
    <source>
        <dbReference type="PROSITE" id="PS51228"/>
    </source>
</evidence>
<feature type="compositionally biased region" description="Basic and acidic residues" evidence="3">
    <location>
        <begin position="364"/>
        <end position="375"/>
    </location>
</feature>
<feature type="signal peptide" evidence="5">
    <location>
        <begin position="1"/>
        <end position="26"/>
    </location>
</feature>
<evidence type="ECO:0000313" key="8">
    <source>
        <dbReference type="Proteomes" id="UP000829196"/>
    </source>
</evidence>
<evidence type="ECO:0000256" key="5">
    <source>
        <dbReference type="SAM" id="SignalP"/>
    </source>
</evidence>
<organism evidence="7 8">
    <name type="scientific">Dendrobium nobile</name>
    <name type="common">Orchid</name>
    <dbReference type="NCBI Taxonomy" id="94219"/>
    <lineage>
        <taxon>Eukaryota</taxon>
        <taxon>Viridiplantae</taxon>
        <taxon>Streptophyta</taxon>
        <taxon>Embryophyta</taxon>
        <taxon>Tracheophyta</taxon>
        <taxon>Spermatophyta</taxon>
        <taxon>Magnoliopsida</taxon>
        <taxon>Liliopsida</taxon>
        <taxon>Asparagales</taxon>
        <taxon>Orchidaceae</taxon>
        <taxon>Epidendroideae</taxon>
        <taxon>Malaxideae</taxon>
        <taxon>Dendrobiinae</taxon>
        <taxon>Dendrobium</taxon>
    </lineage>
</organism>
<dbReference type="InterPro" id="IPR035984">
    <property type="entry name" value="Acyl-CoA-binding_sf"/>
</dbReference>
<dbReference type="InterPro" id="IPR037176">
    <property type="entry name" value="Osmotin/thaumatin-like_sf"/>
</dbReference>
<feature type="region of interest" description="Disordered" evidence="3">
    <location>
        <begin position="508"/>
        <end position="528"/>
    </location>
</feature>